<dbReference type="PANTHER" id="PTHR47357">
    <property type="entry name" value="COP1-INTERACTIVE PROTEIN 1"/>
    <property type="match status" value="1"/>
</dbReference>
<sequence length="830" mass="92841">MAFPPTRPEGATPTTIELIKACLEDTDICGRTRRLRLAAIAAELGIEASNKPWVGHVLALSCETLEKRSINDILTNGHGIYKKQWDKWKLGEDDPQWEGRKGEDKIQDLVYDLLIKDLIKLYQGCEIDGVKGLSVRRVCEKVKAEIGIVIIKETHLDARLKTAGVKRNLKGLVYNGKETQSESSTPTSIHTASVSPRPKPEGRLSRASSNAPSGRPTPKSHAYSSGGISSRPNTSAITQPPSQHHAFKSTNFYPQSRTNSLSNTNAFPHRLLQNPRDTPRSSDFLGEELSPAPTSGNEMPIEMEDLSHNGQLMPNSSHLIPATSGSVRNIDPHHFIPGQAGGTWLRADKLHHPDEARLPCDPSDPATNFLPDIRPSSKNTEPFQQPLIHTAEMPSNNAVTYFSEQLKLLTDRFDAEKAAREAQANEMEKWKNEYAALVRDRYEGVYDHQELRIKDLEQAKICEQTRSEKLSDDMETLQQKHDGLDATVQSLKNSNGELHSQVLELQSENISRAEHINDLQNRLKKLTARNNELNDDLRLLHDHNNSLVKKNESLSGEIAKLQAANKKLLVLVKEGLDEKLKVENNFKALMQHKRNLENQASNLQATNCELEAQVEQFQEAGVDESLKTTRIIEALQQEKETLQEKVKQQEHVNSILHAQVAQLQEAKASLDAELTTTRTAEQQRNDSLQYEVNKLQAENTKLNAQTTQLQEIVASLDDKIAMLERERTSLQEEIKSPSSDTNPAHQSLSRFSNLTFDSAIGESVRGSCASSRKRQSSITDEHEKKRQRSEVFVGEDDAAFLPIMPTTGLPIRKSSEGSRTEEGCAKMNMF</sequence>
<evidence type="ECO:0000313" key="4">
    <source>
        <dbReference type="Proteomes" id="UP000235786"/>
    </source>
</evidence>
<evidence type="ECO:0000313" key="3">
    <source>
        <dbReference type="EMBL" id="PMD32415.1"/>
    </source>
</evidence>
<feature type="coiled-coil region" evidence="1">
    <location>
        <begin position="413"/>
        <end position="733"/>
    </location>
</feature>
<evidence type="ECO:0000256" key="2">
    <source>
        <dbReference type="SAM" id="MobiDB-lite"/>
    </source>
</evidence>
<dbReference type="PANTHER" id="PTHR47357:SF1">
    <property type="entry name" value="SPINDLE POLE BODY COMPONENT 110"/>
    <property type="match status" value="1"/>
</dbReference>
<dbReference type="GO" id="GO:0005200">
    <property type="term" value="F:structural constituent of cytoskeleton"/>
    <property type="evidence" value="ECO:0007669"/>
    <property type="project" value="TreeGrafter"/>
</dbReference>
<dbReference type="Proteomes" id="UP000235786">
    <property type="component" value="Unassembled WGS sequence"/>
</dbReference>
<protein>
    <submittedName>
        <fullName evidence="3">Uncharacterized protein</fullName>
    </submittedName>
</protein>
<dbReference type="STRING" id="1149755.A0A2J6R1M8"/>
<organism evidence="3 4">
    <name type="scientific">Hyaloscypha variabilis (strain UAMH 11265 / GT02V1 / F)</name>
    <name type="common">Meliniomyces variabilis</name>
    <dbReference type="NCBI Taxonomy" id="1149755"/>
    <lineage>
        <taxon>Eukaryota</taxon>
        <taxon>Fungi</taxon>
        <taxon>Dikarya</taxon>
        <taxon>Ascomycota</taxon>
        <taxon>Pezizomycotina</taxon>
        <taxon>Leotiomycetes</taxon>
        <taxon>Helotiales</taxon>
        <taxon>Hyaloscyphaceae</taxon>
        <taxon>Hyaloscypha</taxon>
        <taxon>Hyaloscypha variabilis</taxon>
    </lineage>
</organism>
<dbReference type="OrthoDB" id="3553337at2759"/>
<proteinExistence type="predicted"/>
<feature type="compositionally biased region" description="Polar residues" evidence="2">
    <location>
        <begin position="177"/>
        <end position="194"/>
    </location>
</feature>
<dbReference type="EMBL" id="KZ613959">
    <property type="protein sequence ID" value="PMD32415.1"/>
    <property type="molecule type" value="Genomic_DNA"/>
</dbReference>
<reference evidence="3 4" key="1">
    <citation type="submission" date="2016-04" db="EMBL/GenBank/DDBJ databases">
        <title>A degradative enzymes factory behind the ericoid mycorrhizal symbiosis.</title>
        <authorList>
            <consortium name="DOE Joint Genome Institute"/>
            <person name="Martino E."/>
            <person name="Morin E."/>
            <person name="Grelet G."/>
            <person name="Kuo A."/>
            <person name="Kohler A."/>
            <person name="Daghino S."/>
            <person name="Barry K."/>
            <person name="Choi C."/>
            <person name="Cichocki N."/>
            <person name="Clum A."/>
            <person name="Copeland A."/>
            <person name="Hainaut M."/>
            <person name="Haridas S."/>
            <person name="Labutti K."/>
            <person name="Lindquist E."/>
            <person name="Lipzen A."/>
            <person name="Khouja H.-R."/>
            <person name="Murat C."/>
            <person name="Ohm R."/>
            <person name="Olson A."/>
            <person name="Spatafora J."/>
            <person name="Veneault-Fourrey C."/>
            <person name="Henrissat B."/>
            <person name="Grigoriev I."/>
            <person name="Martin F."/>
            <person name="Perotto S."/>
        </authorList>
    </citation>
    <scope>NUCLEOTIDE SEQUENCE [LARGE SCALE GENOMIC DNA]</scope>
    <source>
        <strain evidence="3 4">F</strain>
    </source>
</reference>
<dbReference type="AlphaFoldDB" id="A0A2J6R1M8"/>
<dbReference type="GO" id="GO:0005856">
    <property type="term" value="C:cytoskeleton"/>
    <property type="evidence" value="ECO:0007669"/>
    <property type="project" value="TreeGrafter"/>
</dbReference>
<feature type="region of interest" description="Disordered" evidence="2">
    <location>
        <begin position="176"/>
        <end position="301"/>
    </location>
</feature>
<feature type="compositionally biased region" description="Basic and acidic residues" evidence="2">
    <location>
        <begin position="813"/>
        <end position="824"/>
    </location>
</feature>
<keyword evidence="1" id="KW-0175">Coiled coil</keyword>
<gene>
    <name evidence="3" type="ORF">L207DRAFT_536278</name>
</gene>
<feature type="compositionally biased region" description="Polar residues" evidence="2">
    <location>
        <begin position="222"/>
        <end position="266"/>
    </location>
</feature>
<accession>A0A2J6R1M8</accession>
<keyword evidence="4" id="KW-1185">Reference proteome</keyword>
<evidence type="ECO:0000256" key="1">
    <source>
        <dbReference type="SAM" id="Coils"/>
    </source>
</evidence>
<name>A0A2J6R1M8_HYAVF</name>
<feature type="region of interest" description="Disordered" evidence="2">
    <location>
        <begin position="765"/>
        <end position="791"/>
    </location>
</feature>
<feature type="region of interest" description="Disordered" evidence="2">
    <location>
        <begin position="805"/>
        <end position="830"/>
    </location>
</feature>